<dbReference type="SMART" id="SM00026">
    <property type="entry name" value="EPEND"/>
    <property type="match status" value="1"/>
</dbReference>
<evidence type="ECO:0008006" key="5">
    <source>
        <dbReference type="Google" id="ProtNLM"/>
    </source>
</evidence>
<reference evidence="3" key="3">
    <citation type="submission" date="2025-09" db="UniProtKB">
        <authorList>
            <consortium name="Ensembl"/>
        </authorList>
    </citation>
    <scope>IDENTIFICATION</scope>
</reference>
<dbReference type="AlphaFoldDB" id="A0A087XHN6"/>
<dbReference type="GO" id="GO:0005764">
    <property type="term" value="C:lysosome"/>
    <property type="evidence" value="ECO:0007669"/>
    <property type="project" value="TreeGrafter"/>
</dbReference>
<evidence type="ECO:0000313" key="3">
    <source>
        <dbReference type="Ensembl" id="ENSPFOP00000005289.1"/>
    </source>
</evidence>
<dbReference type="GO" id="GO:0007160">
    <property type="term" value="P:cell-matrix adhesion"/>
    <property type="evidence" value="ECO:0007669"/>
    <property type="project" value="InterPro"/>
</dbReference>
<protein>
    <recommendedName>
        <fullName evidence="5">Ependymin-like 1</fullName>
    </recommendedName>
</protein>
<dbReference type="Pfam" id="PF00811">
    <property type="entry name" value="Ependymin"/>
    <property type="match status" value="1"/>
</dbReference>
<dbReference type="GeneTree" id="ENSGT00940000164430"/>
<reference evidence="3" key="2">
    <citation type="submission" date="2025-08" db="UniProtKB">
        <authorList>
            <consortium name="Ensembl"/>
        </authorList>
    </citation>
    <scope>IDENTIFICATION</scope>
</reference>
<evidence type="ECO:0000256" key="1">
    <source>
        <dbReference type="ARBA" id="ARBA00010771"/>
    </source>
</evidence>
<evidence type="ECO:0000256" key="2">
    <source>
        <dbReference type="SAM" id="SignalP"/>
    </source>
</evidence>
<feature type="signal peptide" evidence="2">
    <location>
        <begin position="1"/>
        <end position="19"/>
    </location>
</feature>
<dbReference type="EMBL" id="AYCK01012019">
    <property type="status" value="NOT_ANNOTATED_CDS"/>
    <property type="molecule type" value="Genomic_DNA"/>
</dbReference>
<dbReference type="GO" id="GO:0005509">
    <property type="term" value="F:calcium ion binding"/>
    <property type="evidence" value="ECO:0007669"/>
    <property type="project" value="InterPro"/>
</dbReference>
<dbReference type="Ensembl" id="ENSPFOT00000005298.1">
    <property type="protein sequence ID" value="ENSPFOP00000005289.1"/>
    <property type="gene ID" value="ENSPFOG00000005352.1"/>
</dbReference>
<dbReference type="Proteomes" id="UP000028760">
    <property type="component" value="Unassembled WGS sequence"/>
</dbReference>
<reference evidence="4" key="1">
    <citation type="submission" date="2013-10" db="EMBL/GenBank/DDBJ databases">
        <authorList>
            <person name="Schartl M."/>
            <person name="Warren W."/>
        </authorList>
    </citation>
    <scope>NUCLEOTIDE SEQUENCE [LARGE SCALE GENOMIC DNA]</scope>
    <source>
        <strain evidence="4">female</strain>
    </source>
</reference>
<comment type="similarity">
    <text evidence="1">Belongs to the ependymin family.</text>
</comment>
<dbReference type="PANTHER" id="PTHR10697:SF5">
    <property type="entry name" value="EPENDYMIN-RELATED"/>
    <property type="match status" value="1"/>
</dbReference>
<dbReference type="OMA" id="LMGQVFM"/>
<dbReference type="PANTHER" id="PTHR10697">
    <property type="entry name" value="MAMMALIAN EPENDYMIN-RELATED PROTEIN 1"/>
    <property type="match status" value="1"/>
</dbReference>
<evidence type="ECO:0000313" key="4">
    <source>
        <dbReference type="Proteomes" id="UP000028760"/>
    </source>
</evidence>
<accession>A0A087XHN6</accession>
<dbReference type="PRINTS" id="PR00317">
    <property type="entry name" value="EPENDYMIN"/>
</dbReference>
<dbReference type="GO" id="GO:0005576">
    <property type="term" value="C:extracellular region"/>
    <property type="evidence" value="ECO:0007669"/>
    <property type="project" value="InterPro"/>
</dbReference>
<dbReference type="InterPro" id="IPR001299">
    <property type="entry name" value="Ependymin"/>
</dbReference>
<name>A0A087XHN6_POEFO</name>
<sequence length="228" mass="25214">MNSVWVLSCFSLLLVAATGQAPKPCFAPELLTGGVTVTTADGLMVTSGIVAYDALGQRLRARHYGNFGNLTVAVDELMLYNQEVMYEINWSAEKCRKLPLDTYFMPMHVPEDALLLGQTFLGSSSSWGMGLLTNTWVGQFPNNDTYSSTFTEFGCLPVTLTHYSPKSGWTTISTYNWVIGLSNPQDFFVPPFCDEAKMEKFVKPQNFFSAMGSLAMTVQSMNNDTLTQ</sequence>
<dbReference type="eggNOG" id="ENOG502S0FY">
    <property type="taxonomic scope" value="Eukaryota"/>
</dbReference>
<proteinExistence type="inferred from homology"/>
<organism evidence="3 4">
    <name type="scientific">Poecilia formosa</name>
    <name type="common">Amazon molly</name>
    <name type="synonym">Limia formosa</name>
    <dbReference type="NCBI Taxonomy" id="48698"/>
    <lineage>
        <taxon>Eukaryota</taxon>
        <taxon>Metazoa</taxon>
        <taxon>Chordata</taxon>
        <taxon>Craniata</taxon>
        <taxon>Vertebrata</taxon>
        <taxon>Euteleostomi</taxon>
        <taxon>Actinopterygii</taxon>
        <taxon>Neopterygii</taxon>
        <taxon>Teleostei</taxon>
        <taxon>Neoteleostei</taxon>
        <taxon>Acanthomorphata</taxon>
        <taxon>Ovalentaria</taxon>
        <taxon>Atherinomorphae</taxon>
        <taxon>Cyprinodontiformes</taxon>
        <taxon>Poeciliidae</taxon>
        <taxon>Poeciliinae</taxon>
        <taxon>Poecilia</taxon>
    </lineage>
</organism>
<keyword evidence="2" id="KW-0732">Signal</keyword>
<feature type="chain" id="PRO_5001832919" description="Ependymin-like 1" evidence="2">
    <location>
        <begin position="20"/>
        <end position="228"/>
    </location>
</feature>
<keyword evidence="4" id="KW-1185">Reference proteome</keyword>